<dbReference type="PROSITE" id="PS51635">
    <property type="entry name" value="PNPLA"/>
    <property type="match status" value="1"/>
</dbReference>
<keyword evidence="2" id="KW-0443">Lipid metabolism</keyword>
<dbReference type="Gene3D" id="3.40.1090.10">
    <property type="entry name" value="Cytosolic phospholipase A2 catalytic domain"/>
    <property type="match status" value="1"/>
</dbReference>
<sequence length="320" mass="36348">MPAVILAYVEKQIQELSNNEDARIADYFDLFAGNSTGGLIIAGLLLPGKDGRPKYSAEDIVQLYVKNSKIIFQSSVFQGIKSASGLLGVKYDEEGAQFVYNQYFENRELKELLRPCLIPVYDLTRGKNYFFRQHKAKMSDRHNYFLKDVMRAATAAITYFPPASMVSVNGLEHRCFVDGGIFAVNPSLSAYAEFRYLNPHLYSKNSMMFSLGSGKQDTYLECDEVKHWGAMEWRENGSNLVATSFSDATNYQLESVYNSNPNYLRVNPLIDKSHSSSLDNTEDEYLEYLYQLGMQAIIDNQEALDRFVSQLVESYQEDAP</sequence>
<dbReference type="GO" id="GO:0047372">
    <property type="term" value="F:monoacylglycerol lipase activity"/>
    <property type="evidence" value="ECO:0007669"/>
    <property type="project" value="TreeGrafter"/>
</dbReference>
<dbReference type="GO" id="GO:0004620">
    <property type="term" value="F:phospholipase activity"/>
    <property type="evidence" value="ECO:0007669"/>
    <property type="project" value="TreeGrafter"/>
</dbReference>
<dbReference type="Pfam" id="PF01734">
    <property type="entry name" value="Patatin"/>
    <property type="match status" value="1"/>
</dbReference>
<dbReference type="InterPro" id="IPR002641">
    <property type="entry name" value="PNPLA_dom"/>
</dbReference>
<evidence type="ECO:0000256" key="1">
    <source>
        <dbReference type="ARBA" id="ARBA00010240"/>
    </source>
</evidence>
<organism evidence="4">
    <name type="scientific">hydrothermal vent metagenome</name>
    <dbReference type="NCBI Taxonomy" id="652676"/>
    <lineage>
        <taxon>unclassified sequences</taxon>
        <taxon>metagenomes</taxon>
        <taxon>ecological metagenomes</taxon>
    </lineage>
</organism>
<feature type="domain" description="PNPLA" evidence="3">
    <location>
        <begin position="1"/>
        <end position="191"/>
    </location>
</feature>
<reference evidence="4" key="1">
    <citation type="submission" date="2016-10" db="EMBL/GenBank/DDBJ databases">
        <authorList>
            <person name="de Groot N.N."/>
        </authorList>
    </citation>
    <scope>NUCLEOTIDE SEQUENCE</scope>
</reference>
<name>A0A1W1D735_9ZZZZ</name>
<protein>
    <submittedName>
        <fullName evidence="4">Patatin-like protein</fullName>
    </submittedName>
</protein>
<evidence type="ECO:0000256" key="2">
    <source>
        <dbReference type="ARBA" id="ARBA00023098"/>
    </source>
</evidence>
<accession>A0A1W1D735</accession>
<dbReference type="InterPro" id="IPR016035">
    <property type="entry name" value="Acyl_Trfase/lysoPLipase"/>
</dbReference>
<evidence type="ECO:0000313" key="4">
    <source>
        <dbReference type="EMBL" id="SFV76435.1"/>
    </source>
</evidence>
<dbReference type="GO" id="GO:0006629">
    <property type="term" value="P:lipid metabolic process"/>
    <property type="evidence" value="ECO:0007669"/>
    <property type="project" value="UniProtKB-KW"/>
</dbReference>
<comment type="similarity">
    <text evidence="1">Belongs to the patatin family.</text>
</comment>
<dbReference type="AlphaFoldDB" id="A0A1W1D735"/>
<dbReference type="PANTHER" id="PTHR32176:SF92">
    <property type="entry name" value="XYLOSE ISOMERASE"/>
    <property type="match status" value="1"/>
</dbReference>
<dbReference type="SUPFAM" id="SSF52151">
    <property type="entry name" value="FabD/lysophospholipase-like"/>
    <property type="match status" value="1"/>
</dbReference>
<gene>
    <name evidence="4" type="ORF">MNB_SUP05-10-871</name>
</gene>
<proteinExistence type="inferred from homology"/>
<dbReference type="PANTHER" id="PTHR32176">
    <property type="entry name" value="XYLOSE ISOMERASE"/>
    <property type="match status" value="1"/>
</dbReference>
<dbReference type="EMBL" id="FPHQ01000116">
    <property type="protein sequence ID" value="SFV76435.1"/>
    <property type="molecule type" value="Genomic_DNA"/>
</dbReference>
<evidence type="ECO:0000259" key="3">
    <source>
        <dbReference type="PROSITE" id="PS51635"/>
    </source>
</evidence>